<keyword evidence="5" id="KW-0548">Nucleotidyltransferase</keyword>
<gene>
    <name evidence="11" type="primary">rpoC2</name>
</gene>
<dbReference type="InterPro" id="IPR038120">
    <property type="entry name" value="Rpb1_funnel_sf"/>
</dbReference>
<dbReference type="PANTHER" id="PTHR19376">
    <property type="entry name" value="DNA-DIRECTED RNA POLYMERASE"/>
    <property type="match status" value="1"/>
</dbReference>
<sequence>MKYKLTSTIFLNHCFDKRRFNSFLHWFFRKNHHGHYRLLKFLEKIKLLGFHSATAAGFSISMDDLKIPESKSLVLLNAENKIFETDFHLMAGNLTTIERYQSILEIWNRTSEKLKYEVLKSFKFSDFANPVYFMAFSGARGNISQIRQLVGMRGLMTDPQGQIIDFPIRSNFREGLTLTEYLISCSGARKGIVDTALRTAASGYLTRRLVDVAHQVIISQIDCHDSRGIGVEDLYDNQQKKILSLKQRLIGRILAETIVCPSKSVVIGSKNQEISQKISHKICEIRQKVQIRSPLTCKSAQFVCQFCYGWNLAEGQLVSIGEAVGILAAQSIGEPGTQLTMRTFHTGGVFTGTLLDQTYAPFSGRVHYLFSCIGLLVRTQQGKIAYLTKNNGILEINKQQKKIQFGFQNGSLLYVKEGEDISQTQLMAELPFFEEENALENEHKILSLNSGEMHFENFVLFEKTKFDFFERQTQNYAQGINEFWILSAQFFSFWGEKRNSFFRGLDLADKSIPSTQVLLNLRPHPNQNFVSDSIFFKNRGYFSKPRQKIQIYSAKLPTLATELKFREISFLQYRKNFLFFWNELSHLMFWRKITKYFITTSYDIFDILLEFSFQTNKQKYKKINQNLFIFFINRQGSSKSLKKKINLGYSGNHQTNKENFRNSIFTQDFVKNLSSNWIRQKFRVKPRILHWKNFPIYQYIFVMNFLEEKFKTQILSRQSKHYFSKFQKQKNSLKIGNNVYIRILLCFKKDRLNQKTLMNKYSKKFVFLKRIIKNQSFLPQKNKNKRTYFSSNNLQEKWCFFGQKSKNHFSTYLKNFFKKKKSLYLKKNIFILEEILPHSISQKSSINVNLTKIQRKTINSYLNIYCFFLKNFSFIKNFKIRFLNKKPHKPIQKFVNFRENIQNKYSLKVSMQRNKNIHNLIQTNKYNEKKESISKKSLIFRKIKIFRNFREYKIRYLKSLIPKKKQYSELFKKDFNKTFFIFFSSLKYSTFRLKNQNYLYSVNKKQKKKNLRLGPAIGFSKNLRFSVFNKIKTLLPNNYKYLKKIKPLKKNPFLNTKFQKLKNRDLKLQLVNILPLSFHLKLFLHHSPKFQLLSEKSISLFSKIKDINLKIVQKNFSYSFETQIFIRFFLFFSNSEILRPFSITKKYTNNILFTNTENYFSQRVLSTIQNNSNFNQKQKNKIVFRIDIIQNKNKLCLCLLGNMFPEKIPKIPGSLFPADKLINDEFTFQGGLLIAKTSNTLLFRKAINYLLNDRSIFYAHQNEIISKNQHLCSVFYNQLKSGDIVQGIPKIEEIFEARKKSIYKILSKKFYKIEIDEYLENLQTSVLNNIQRIYCGQGIYISDKHIEIIVRQMTSNVVISDPGRTGLLCGEIIALKWVQKLNSKPLSNKIIYEPILLGMTKTCLQTSSFLSAASFQETTRVLARAAIQNKIDFLQGLKQNVILGKVLPIGTGYFE</sequence>
<accession>A0A2P0QHB4</accession>
<keyword evidence="3 11" id="KW-0934">Plastid</keyword>
<dbReference type="GO" id="GO:0003677">
    <property type="term" value="F:DNA binding"/>
    <property type="evidence" value="ECO:0007669"/>
    <property type="project" value="InterPro"/>
</dbReference>
<reference evidence="11" key="1">
    <citation type="submission" date="2017-03" db="EMBL/GenBank/DDBJ databases">
        <title>Chloroplast genome evolution in siphonous green algae.</title>
        <authorList>
            <person name="Cremen M.C."/>
            <person name="Marcelino V.R."/>
            <person name="Verbruggen H."/>
        </authorList>
    </citation>
    <scope>NUCLEOTIDE SEQUENCE</scope>
</reference>
<dbReference type="InterPro" id="IPR007081">
    <property type="entry name" value="RNA_pol_Rpb1_5"/>
</dbReference>
<name>A0A2P0QHB4_CHLFS</name>
<keyword evidence="8" id="KW-0804">Transcription</keyword>
<evidence type="ECO:0000256" key="3">
    <source>
        <dbReference type="ARBA" id="ARBA00022640"/>
    </source>
</evidence>
<keyword evidence="4" id="KW-0808">Transferase</keyword>
<dbReference type="PANTHER" id="PTHR19376:SF68">
    <property type="entry name" value="DNA-DIRECTED RNA POLYMERASE SUBUNIT BETA"/>
    <property type="match status" value="1"/>
</dbReference>
<dbReference type="InterPro" id="IPR045867">
    <property type="entry name" value="DNA-dir_RpoC_beta_prime"/>
</dbReference>
<evidence type="ECO:0000256" key="8">
    <source>
        <dbReference type="ARBA" id="ARBA00023163"/>
    </source>
</evidence>
<keyword evidence="11" id="KW-0150">Chloroplast</keyword>
<dbReference type="GO" id="GO:0006351">
    <property type="term" value="P:DNA-templated transcription"/>
    <property type="evidence" value="ECO:0007669"/>
    <property type="project" value="InterPro"/>
</dbReference>
<dbReference type="RefSeq" id="YP_009472521.1">
    <property type="nucleotide sequence ID" value="NC_037364.1"/>
</dbReference>
<geneLocation type="chloroplast" evidence="11"/>
<dbReference type="InterPro" id="IPR007083">
    <property type="entry name" value="RNA_pol_Rpb1_4"/>
</dbReference>
<dbReference type="EMBL" id="KY819064">
    <property type="protein sequence ID" value="ARO74156.1"/>
    <property type="molecule type" value="Genomic_DNA"/>
</dbReference>
<dbReference type="Gene3D" id="1.10.274.100">
    <property type="entry name" value="RNA polymerase Rpb1, domain 3"/>
    <property type="match status" value="1"/>
</dbReference>
<evidence type="ECO:0000259" key="10">
    <source>
        <dbReference type="Pfam" id="PF05000"/>
    </source>
</evidence>
<proteinExistence type="predicted"/>
<dbReference type="GO" id="GO:0000428">
    <property type="term" value="C:DNA-directed RNA polymerase complex"/>
    <property type="evidence" value="ECO:0007669"/>
    <property type="project" value="UniProtKB-KW"/>
</dbReference>
<evidence type="ECO:0000256" key="6">
    <source>
        <dbReference type="ARBA" id="ARBA00022723"/>
    </source>
</evidence>
<evidence type="ECO:0000256" key="5">
    <source>
        <dbReference type="ARBA" id="ARBA00022695"/>
    </source>
</evidence>
<dbReference type="EC" id="2.7.7.6" evidence="1"/>
<dbReference type="GO" id="GO:0003899">
    <property type="term" value="F:DNA-directed RNA polymerase activity"/>
    <property type="evidence" value="ECO:0007669"/>
    <property type="project" value="UniProtKB-EC"/>
</dbReference>
<dbReference type="CDD" id="cd02655">
    <property type="entry name" value="RNAP_beta'_C"/>
    <property type="match status" value="1"/>
</dbReference>
<dbReference type="Pfam" id="PF05000">
    <property type="entry name" value="RNA_pol_Rpb1_4"/>
    <property type="match status" value="1"/>
</dbReference>
<keyword evidence="7" id="KW-0862">Zinc</keyword>
<protein>
    <recommendedName>
        <fullName evidence="1">DNA-directed RNA polymerase</fullName>
        <ecNumber evidence="1">2.7.7.6</ecNumber>
    </recommendedName>
</protein>
<evidence type="ECO:0000256" key="2">
    <source>
        <dbReference type="ARBA" id="ARBA00022478"/>
    </source>
</evidence>
<dbReference type="Gene3D" id="1.10.1790.20">
    <property type="match status" value="1"/>
</dbReference>
<dbReference type="Gene3D" id="1.10.150.390">
    <property type="match status" value="1"/>
</dbReference>
<dbReference type="InterPro" id="IPR012756">
    <property type="entry name" value="DNA-dir_RpoC2_beta_pp"/>
</dbReference>
<dbReference type="SUPFAM" id="SSF64484">
    <property type="entry name" value="beta and beta-prime subunits of DNA dependent RNA-polymerase"/>
    <property type="match status" value="2"/>
</dbReference>
<evidence type="ECO:0000259" key="9">
    <source>
        <dbReference type="Pfam" id="PF04998"/>
    </source>
</evidence>
<evidence type="ECO:0000256" key="7">
    <source>
        <dbReference type="ARBA" id="ARBA00022833"/>
    </source>
</evidence>
<keyword evidence="2" id="KW-0240">DNA-directed RNA polymerase</keyword>
<evidence type="ECO:0000256" key="4">
    <source>
        <dbReference type="ARBA" id="ARBA00022679"/>
    </source>
</evidence>
<feature type="domain" description="RNA polymerase Rpb1" evidence="10">
    <location>
        <begin position="95"/>
        <end position="172"/>
    </location>
</feature>
<dbReference type="GO" id="GO:0046872">
    <property type="term" value="F:metal ion binding"/>
    <property type="evidence" value="ECO:0007669"/>
    <property type="project" value="UniProtKB-KW"/>
</dbReference>
<feature type="domain" description="RNA polymerase Rpb1" evidence="9">
    <location>
        <begin position="175"/>
        <end position="1368"/>
    </location>
</feature>
<dbReference type="Gene3D" id="1.10.132.30">
    <property type="match status" value="1"/>
</dbReference>
<dbReference type="NCBIfam" id="TIGR02388">
    <property type="entry name" value="rpoC2_cyan"/>
    <property type="match status" value="1"/>
</dbReference>
<keyword evidence="6" id="KW-0479">Metal-binding</keyword>
<organism evidence="11">
    <name type="scientific">Chlorodesmis fastigiata</name>
    <name type="common">Turtle weed</name>
    <name type="synonym">Vaucheria fastigiata</name>
    <dbReference type="NCBI Taxonomy" id="189431"/>
    <lineage>
        <taxon>Eukaryota</taxon>
        <taxon>Viridiplantae</taxon>
        <taxon>Chlorophyta</taxon>
        <taxon>core chlorophytes</taxon>
        <taxon>Ulvophyceae</taxon>
        <taxon>TCBD clade</taxon>
        <taxon>Bryopsidales</taxon>
        <taxon>Halimedineae</taxon>
        <taxon>Halimedaceae</taxon>
        <taxon>Udoteae</taxon>
        <taxon>Chlorodesmis</taxon>
    </lineage>
</organism>
<evidence type="ECO:0000313" key="11">
    <source>
        <dbReference type="EMBL" id="ARO74156.1"/>
    </source>
</evidence>
<dbReference type="InterPro" id="IPR042102">
    <property type="entry name" value="RNA_pol_Rpb1_3_sf"/>
</dbReference>
<evidence type="ECO:0000256" key="1">
    <source>
        <dbReference type="ARBA" id="ARBA00012418"/>
    </source>
</evidence>
<dbReference type="GeneID" id="36489526"/>
<dbReference type="Pfam" id="PF04998">
    <property type="entry name" value="RNA_pol_Rpb1_5"/>
    <property type="match status" value="1"/>
</dbReference>